<evidence type="ECO:0000313" key="1">
    <source>
        <dbReference type="EMBL" id="AGC71696.1"/>
    </source>
</evidence>
<reference evidence="1" key="1">
    <citation type="submission" date="2012-09" db="EMBL/GenBank/DDBJ databases">
        <title>Metagenomic Characterization of a Microbial Community in Wastewater Detects High Levels of Antibiotic Resistance.</title>
        <authorList>
            <person name="Abrams M."/>
            <person name="Caldwell A."/>
            <person name="Vandaei E."/>
            <person name="Lee W."/>
            <person name="Perrott J."/>
            <person name="Khan S.Y."/>
            <person name="Ta J."/>
            <person name="Romero D."/>
            <person name="Nguyen V."/>
            <person name="Pourmand N."/>
            <person name="Ouverney C.C."/>
        </authorList>
    </citation>
    <scope>NUCLEOTIDE SEQUENCE</scope>
</reference>
<name>L7VWD3_9BACT</name>
<dbReference type="AlphaFoldDB" id="L7VWD3"/>
<accession>L7VWD3</accession>
<sequence length="59" mass="6645">MNRKRPARNARRTCAEFVFWGLAIGRASGQFARYGKGLPGNNLKSVRSYRPSGEQSLRC</sequence>
<dbReference type="EMBL" id="JX649880">
    <property type="protein sequence ID" value="AGC71696.1"/>
    <property type="molecule type" value="Genomic_DNA"/>
</dbReference>
<organism evidence="1">
    <name type="scientific">uncultured bacterium A1Q1_fos_300</name>
    <dbReference type="NCBI Taxonomy" id="1256571"/>
    <lineage>
        <taxon>Bacteria</taxon>
        <taxon>environmental samples</taxon>
    </lineage>
</organism>
<proteinExistence type="predicted"/>
<protein>
    <submittedName>
        <fullName evidence="1">Uncharacterized protein</fullName>
    </submittedName>
</protein>